<dbReference type="GO" id="GO:0005634">
    <property type="term" value="C:nucleus"/>
    <property type="evidence" value="ECO:0007669"/>
    <property type="project" value="TreeGrafter"/>
</dbReference>
<dbReference type="AlphaFoldDB" id="A0A5K1HK77"/>
<dbReference type="GO" id="GO:0004672">
    <property type="term" value="F:protein kinase activity"/>
    <property type="evidence" value="ECO:0007669"/>
    <property type="project" value="InterPro"/>
</dbReference>
<evidence type="ECO:0000313" key="2">
    <source>
        <dbReference type="EMBL" id="VVW88176.1"/>
    </source>
</evidence>
<dbReference type="InterPro" id="IPR011009">
    <property type="entry name" value="Kinase-like_dom_sf"/>
</dbReference>
<reference evidence="2" key="1">
    <citation type="submission" date="2019-09" db="EMBL/GenBank/DDBJ databases">
        <authorList>
            <person name="Zhang L."/>
        </authorList>
    </citation>
    <scope>NUCLEOTIDE SEQUENCE</scope>
</reference>
<dbReference type="EMBL" id="LR722129">
    <property type="protein sequence ID" value="VVW88176.1"/>
    <property type="molecule type" value="Genomic_DNA"/>
</dbReference>
<dbReference type="SUPFAM" id="SSF56112">
    <property type="entry name" value="Protein kinase-like (PK-like)"/>
    <property type="match status" value="1"/>
</dbReference>
<sequence length="82" mass="9670">MAPEIVSKVDHCPVYTDMWSLGILFYVMLQGNYPFRAKSETDLFEKIKRGNFEYIHNDISKESKKLIESLLKVNHLERLTIH</sequence>
<dbReference type="GO" id="GO:0031434">
    <property type="term" value="F:mitogen-activated protein kinase kinase binding"/>
    <property type="evidence" value="ECO:0007669"/>
    <property type="project" value="TreeGrafter"/>
</dbReference>
<dbReference type="PANTHER" id="PTHR22961">
    <property type="entry name" value="SER/THR PROTEIN KINASE-TRB"/>
    <property type="match status" value="1"/>
</dbReference>
<accession>A0A5K1HK77</accession>
<name>A0A5K1HK77_9MAGN</name>
<dbReference type="InterPro" id="IPR000719">
    <property type="entry name" value="Prot_kinase_dom"/>
</dbReference>
<dbReference type="GO" id="GO:0032436">
    <property type="term" value="P:positive regulation of proteasomal ubiquitin-dependent protein catabolic process"/>
    <property type="evidence" value="ECO:0007669"/>
    <property type="project" value="TreeGrafter"/>
</dbReference>
<evidence type="ECO:0000259" key="1">
    <source>
        <dbReference type="PROSITE" id="PS50011"/>
    </source>
</evidence>
<dbReference type="Gene3D" id="1.10.510.10">
    <property type="entry name" value="Transferase(Phosphotransferase) domain 1"/>
    <property type="match status" value="1"/>
</dbReference>
<dbReference type="Pfam" id="PF00069">
    <property type="entry name" value="Pkinase"/>
    <property type="match status" value="1"/>
</dbReference>
<feature type="domain" description="Protein kinase" evidence="1">
    <location>
        <begin position="1"/>
        <end position="82"/>
    </location>
</feature>
<proteinExistence type="predicted"/>
<organism evidence="2">
    <name type="scientific">Nymphaea colorata</name>
    <name type="common">pocket water lily</name>
    <dbReference type="NCBI Taxonomy" id="210225"/>
    <lineage>
        <taxon>Eukaryota</taxon>
        <taxon>Viridiplantae</taxon>
        <taxon>Streptophyta</taxon>
        <taxon>Embryophyta</taxon>
        <taxon>Tracheophyta</taxon>
        <taxon>Spermatophyta</taxon>
        <taxon>Magnoliopsida</taxon>
        <taxon>Nymphaeales</taxon>
        <taxon>Nymphaeaceae</taxon>
        <taxon>Nymphaea</taxon>
    </lineage>
</organism>
<dbReference type="GO" id="GO:0005524">
    <property type="term" value="F:ATP binding"/>
    <property type="evidence" value="ECO:0007669"/>
    <property type="project" value="InterPro"/>
</dbReference>
<protein>
    <recommendedName>
        <fullName evidence="1">Protein kinase domain-containing protein</fullName>
    </recommendedName>
</protein>
<dbReference type="InterPro" id="IPR024104">
    <property type="entry name" value="Tribbles/Ser_Thr_kinase_40"/>
</dbReference>
<dbReference type="PROSITE" id="PS50011">
    <property type="entry name" value="PROTEIN_KINASE_DOM"/>
    <property type="match status" value="1"/>
</dbReference>
<gene>
    <name evidence="2" type="ORF">NYM_LOCUS30011</name>
</gene>
<dbReference type="PANTHER" id="PTHR22961:SF13">
    <property type="entry name" value="TRIBBLES"/>
    <property type="match status" value="1"/>
</dbReference>